<dbReference type="EMBL" id="JAVDUU010000001">
    <property type="protein sequence ID" value="MDR6941538.1"/>
    <property type="molecule type" value="Genomic_DNA"/>
</dbReference>
<reference evidence="1 2" key="1">
    <citation type="submission" date="2023-07" db="EMBL/GenBank/DDBJ databases">
        <title>Sorghum-associated microbial communities from plants grown in Nebraska, USA.</title>
        <authorList>
            <person name="Schachtman D."/>
        </authorList>
    </citation>
    <scope>NUCLEOTIDE SEQUENCE [LARGE SCALE GENOMIC DNA]</scope>
    <source>
        <strain evidence="1 2">3262</strain>
    </source>
</reference>
<evidence type="ECO:0000313" key="1">
    <source>
        <dbReference type="EMBL" id="MDR6941538.1"/>
    </source>
</evidence>
<dbReference type="Proteomes" id="UP001247620">
    <property type="component" value="Unassembled WGS sequence"/>
</dbReference>
<evidence type="ECO:0000313" key="2">
    <source>
        <dbReference type="Proteomes" id="UP001247620"/>
    </source>
</evidence>
<protein>
    <submittedName>
        <fullName evidence="1">Uncharacterized protein</fullName>
    </submittedName>
</protein>
<keyword evidence="2" id="KW-1185">Reference proteome</keyword>
<name>A0ABU1T804_9SPHI</name>
<proteinExistence type="predicted"/>
<accession>A0ABU1T804</accession>
<sequence length="50" mass="5814">MPRVIAAVHVFELPMIFIFYEKAIQKCNNTLYGFINVTGYRSTVNRNVFS</sequence>
<organism evidence="1 2">
    <name type="scientific">Mucilaginibacter pocheonensis</name>
    <dbReference type="NCBI Taxonomy" id="398050"/>
    <lineage>
        <taxon>Bacteria</taxon>
        <taxon>Pseudomonadati</taxon>
        <taxon>Bacteroidota</taxon>
        <taxon>Sphingobacteriia</taxon>
        <taxon>Sphingobacteriales</taxon>
        <taxon>Sphingobacteriaceae</taxon>
        <taxon>Mucilaginibacter</taxon>
    </lineage>
</organism>
<comment type="caution">
    <text evidence="1">The sequence shown here is derived from an EMBL/GenBank/DDBJ whole genome shotgun (WGS) entry which is preliminary data.</text>
</comment>
<gene>
    <name evidence="1" type="ORF">J2W55_001366</name>
</gene>